<keyword evidence="4" id="KW-0560">Oxidoreductase</keyword>
<dbReference type="GO" id="GO:0009423">
    <property type="term" value="P:chorismate biosynthetic process"/>
    <property type="evidence" value="ECO:0007669"/>
    <property type="project" value="TreeGrafter"/>
</dbReference>
<keyword evidence="2" id="KW-0057">Aromatic amino acid biosynthesis</keyword>
<dbReference type="Gene3D" id="3.40.50.720">
    <property type="entry name" value="NAD(P)-binding Rossmann-like Domain"/>
    <property type="match status" value="1"/>
</dbReference>
<protein>
    <submittedName>
        <fullName evidence="4">Shikimate 5-dehydrogenase I alpha</fullName>
        <ecNumber evidence="4">1.1.1.25</ecNumber>
    </submittedName>
</protein>
<evidence type="ECO:0000256" key="1">
    <source>
        <dbReference type="ARBA" id="ARBA00004871"/>
    </source>
</evidence>
<dbReference type="InterPro" id="IPR036291">
    <property type="entry name" value="NAD(P)-bd_dom_sf"/>
</dbReference>
<dbReference type="GO" id="GO:0005829">
    <property type="term" value="C:cytosol"/>
    <property type="evidence" value="ECO:0007669"/>
    <property type="project" value="TreeGrafter"/>
</dbReference>
<name>A0A6J4NVB8_9ACTN</name>
<keyword evidence="2" id="KW-0028">Amino-acid biosynthesis</keyword>
<dbReference type="NCBIfam" id="NF001311">
    <property type="entry name" value="PRK00258.1-3"/>
    <property type="match status" value="1"/>
</dbReference>
<gene>
    <name evidence="4" type="ORF">AVDCRST_MAG75-1661</name>
</gene>
<dbReference type="GO" id="GO:0004764">
    <property type="term" value="F:shikimate 3-dehydrogenase (NADP+) activity"/>
    <property type="evidence" value="ECO:0007669"/>
    <property type="project" value="UniProtKB-EC"/>
</dbReference>
<evidence type="ECO:0000259" key="3">
    <source>
        <dbReference type="Pfam" id="PF08501"/>
    </source>
</evidence>
<sequence length="278" mass="28406">MSAAPPPDPARRCAVLGSPIEHSLSPVLHQSAYAKLGLDWSYGRYEVTEPELPGFVAGLDPSWRGLSLTMPLKVAALGLGKVDELAALVGAANTVVLDPGGNRVYNTDVGGLVSAVVGAGAERVDRVTILGAGATARSSLVSAARLGASRVRVVARTPAKAERLRPLAESLGVELEVADWLAPLPVADLVVSTVTAGSADDRADEIAASGAVVFDAIYDPWPTPLAEAAKAAGRTVLSGLDLLVGQAVLQVELMTGRQVEPAVLMSAGRTALGRAGPA</sequence>
<dbReference type="InterPro" id="IPR013708">
    <property type="entry name" value="Shikimate_DH-bd_N"/>
</dbReference>
<comment type="pathway">
    <text evidence="1">Metabolic intermediate biosynthesis; chorismate biosynthesis; chorismate from D-erythrose 4-phosphate and phosphoenolpyruvate: step 4/7.</text>
</comment>
<feature type="domain" description="Shikimate dehydrogenase substrate binding N-terminal" evidence="3">
    <location>
        <begin position="15"/>
        <end position="95"/>
    </location>
</feature>
<dbReference type="CDD" id="cd01065">
    <property type="entry name" value="NAD_bind_Shikimate_DH"/>
    <property type="match status" value="1"/>
</dbReference>
<dbReference type="EMBL" id="CADCUO010000096">
    <property type="protein sequence ID" value="CAA9392742.1"/>
    <property type="molecule type" value="Genomic_DNA"/>
</dbReference>
<dbReference type="PANTHER" id="PTHR21089:SF1">
    <property type="entry name" value="BIFUNCTIONAL 3-DEHYDROQUINATE DEHYDRATASE_SHIKIMATE DEHYDROGENASE, CHLOROPLASTIC"/>
    <property type="match status" value="1"/>
</dbReference>
<dbReference type="Pfam" id="PF08501">
    <property type="entry name" value="Shikimate_dh_N"/>
    <property type="match status" value="1"/>
</dbReference>
<dbReference type="GO" id="GO:0050661">
    <property type="term" value="F:NADP binding"/>
    <property type="evidence" value="ECO:0007669"/>
    <property type="project" value="TreeGrafter"/>
</dbReference>
<organism evidence="4">
    <name type="scientific">uncultured Propionibacteriaceae bacterium</name>
    <dbReference type="NCBI Taxonomy" id="257457"/>
    <lineage>
        <taxon>Bacteria</taxon>
        <taxon>Bacillati</taxon>
        <taxon>Actinomycetota</taxon>
        <taxon>Actinomycetes</taxon>
        <taxon>Propionibacteriales</taxon>
        <taxon>Propionibacteriaceae</taxon>
        <taxon>environmental samples</taxon>
    </lineage>
</organism>
<accession>A0A6J4NVB8</accession>
<dbReference type="EC" id="1.1.1.25" evidence="4"/>
<dbReference type="InterPro" id="IPR046346">
    <property type="entry name" value="Aminoacid_DH-like_N_sf"/>
</dbReference>
<reference evidence="4" key="1">
    <citation type="submission" date="2020-02" db="EMBL/GenBank/DDBJ databases">
        <authorList>
            <person name="Meier V. D."/>
        </authorList>
    </citation>
    <scope>NUCLEOTIDE SEQUENCE</scope>
    <source>
        <strain evidence="4">AVDCRST_MAG75</strain>
    </source>
</reference>
<dbReference type="AlphaFoldDB" id="A0A6J4NVB8"/>
<dbReference type="SUPFAM" id="SSF51735">
    <property type="entry name" value="NAD(P)-binding Rossmann-fold domains"/>
    <property type="match status" value="1"/>
</dbReference>
<dbReference type="GO" id="GO:0009073">
    <property type="term" value="P:aromatic amino acid family biosynthetic process"/>
    <property type="evidence" value="ECO:0007669"/>
    <property type="project" value="UniProtKB-KW"/>
</dbReference>
<dbReference type="SUPFAM" id="SSF53223">
    <property type="entry name" value="Aminoacid dehydrogenase-like, N-terminal domain"/>
    <property type="match status" value="1"/>
</dbReference>
<dbReference type="PANTHER" id="PTHR21089">
    <property type="entry name" value="SHIKIMATE DEHYDROGENASE"/>
    <property type="match status" value="1"/>
</dbReference>
<evidence type="ECO:0000256" key="2">
    <source>
        <dbReference type="ARBA" id="ARBA00023141"/>
    </source>
</evidence>
<evidence type="ECO:0000313" key="4">
    <source>
        <dbReference type="EMBL" id="CAA9392742.1"/>
    </source>
</evidence>
<dbReference type="Gene3D" id="3.40.50.10860">
    <property type="entry name" value="Leucine Dehydrogenase, chain A, domain 1"/>
    <property type="match status" value="1"/>
</dbReference>
<dbReference type="InterPro" id="IPR022893">
    <property type="entry name" value="Shikimate_DH_fam"/>
</dbReference>
<dbReference type="GO" id="GO:0019632">
    <property type="term" value="P:shikimate metabolic process"/>
    <property type="evidence" value="ECO:0007669"/>
    <property type="project" value="TreeGrafter"/>
</dbReference>
<proteinExistence type="predicted"/>